<name>A0A941EGV4_9ACTN</name>
<evidence type="ECO:0000256" key="3">
    <source>
        <dbReference type="ARBA" id="ARBA00035643"/>
    </source>
</evidence>
<keyword evidence="6" id="KW-1185">Reference proteome</keyword>
<dbReference type="AlphaFoldDB" id="A0A941EGV4"/>
<protein>
    <submittedName>
        <fullName evidence="5">GvpL/GvpF family gas vesicle protein</fullName>
    </submittedName>
</protein>
<dbReference type="EMBL" id="JAGSOH010000123">
    <property type="protein sequence ID" value="MBR7830272.1"/>
    <property type="molecule type" value="Genomic_DNA"/>
</dbReference>
<evidence type="ECO:0000256" key="2">
    <source>
        <dbReference type="ARBA" id="ARBA00035108"/>
    </source>
</evidence>
<accession>A0A941EGV4</accession>
<keyword evidence="1" id="KW-0304">Gas vesicle</keyword>
<dbReference type="GO" id="GO:0031411">
    <property type="term" value="C:gas vesicle"/>
    <property type="evidence" value="ECO:0007669"/>
    <property type="project" value="UniProtKB-SubCell"/>
</dbReference>
<feature type="region of interest" description="Disordered" evidence="4">
    <location>
        <begin position="135"/>
        <end position="155"/>
    </location>
</feature>
<comment type="similarity">
    <text evidence="3">Belongs to the gas vesicle GvpF/GvpL family.</text>
</comment>
<dbReference type="Pfam" id="PF06386">
    <property type="entry name" value="GvpL_GvpF"/>
    <property type="match status" value="1"/>
</dbReference>
<comment type="caution">
    <text evidence="5">The sequence shown here is derived from an EMBL/GenBank/DDBJ whole genome shotgun (WGS) entry which is preliminary data.</text>
</comment>
<proteinExistence type="inferred from homology"/>
<dbReference type="PANTHER" id="PTHR36852:SF1">
    <property type="entry name" value="PROTEIN GVPL 2"/>
    <property type="match status" value="1"/>
</dbReference>
<dbReference type="PANTHER" id="PTHR36852">
    <property type="entry name" value="PROTEIN GVPL 2"/>
    <property type="match status" value="1"/>
</dbReference>
<sequence>MTDAPDATCIWLYAVTRDPPDDEVRGVAGEPLRAIREAGLVAYAGDVPTSEFGEPAVRRNLESLDWLAGVARAHDAVVRAAVTRGATIPVRLVTLFTDDTSVRELLRDRASVFESALGRLDGRTEWGVKVYGAKPGQADEQAPESDETLSSPGTSYLLRRRAARTERERRVRAATEYVDRLRARLAAHSVAERLHGLGGAVAREGGGTLLLNGAYLVENKRFAEFNDAVNADSGARDLRVQLTGPWPPYSFAYVPGLSDV</sequence>
<evidence type="ECO:0000313" key="6">
    <source>
        <dbReference type="Proteomes" id="UP000676325"/>
    </source>
</evidence>
<evidence type="ECO:0000256" key="4">
    <source>
        <dbReference type="SAM" id="MobiDB-lite"/>
    </source>
</evidence>
<gene>
    <name evidence="5" type="ORF">KDK95_28475</name>
</gene>
<evidence type="ECO:0000313" key="5">
    <source>
        <dbReference type="EMBL" id="MBR7830272.1"/>
    </source>
</evidence>
<evidence type="ECO:0000256" key="1">
    <source>
        <dbReference type="ARBA" id="ARBA00022987"/>
    </source>
</evidence>
<dbReference type="RefSeq" id="WP_212521402.1">
    <property type="nucleotide sequence ID" value="NZ_JAGSOH010000123.1"/>
</dbReference>
<reference evidence="5" key="1">
    <citation type="submission" date="2021-04" db="EMBL/GenBank/DDBJ databases">
        <title>Genome based classification of Actinospica acidithermotolerans sp. nov., an actinobacterium isolated from an Indonesian hot spring.</title>
        <authorList>
            <person name="Kusuma A.B."/>
            <person name="Putra K.E."/>
            <person name="Nafisah S."/>
            <person name="Loh J."/>
            <person name="Nouioui I."/>
            <person name="Goodfellow M."/>
        </authorList>
    </citation>
    <scope>NUCLEOTIDE SEQUENCE</scope>
    <source>
        <strain evidence="5">MGRD01-02</strain>
    </source>
</reference>
<comment type="subcellular location">
    <subcellularLocation>
        <location evidence="2">Gas vesicle</location>
    </subcellularLocation>
</comment>
<organism evidence="5 6">
    <name type="scientific">Actinospica acidithermotolerans</name>
    <dbReference type="NCBI Taxonomy" id="2828514"/>
    <lineage>
        <taxon>Bacteria</taxon>
        <taxon>Bacillati</taxon>
        <taxon>Actinomycetota</taxon>
        <taxon>Actinomycetes</taxon>
        <taxon>Catenulisporales</taxon>
        <taxon>Actinospicaceae</taxon>
        <taxon>Actinospica</taxon>
    </lineage>
</organism>
<dbReference type="GO" id="GO:0031412">
    <property type="term" value="P:gas vesicle organization"/>
    <property type="evidence" value="ECO:0007669"/>
    <property type="project" value="InterPro"/>
</dbReference>
<dbReference type="InterPro" id="IPR009430">
    <property type="entry name" value="GvpL/GvpF"/>
</dbReference>
<dbReference type="Proteomes" id="UP000676325">
    <property type="component" value="Unassembled WGS sequence"/>
</dbReference>